<dbReference type="KEGG" id="nwl:NWFMUON74_29510"/>
<evidence type="ECO:0000313" key="2">
    <source>
        <dbReference type="Proteomes" id="UP000516173"/>
    </source>
</evidence>
<keyword evidence="2" id="KW-1185">Reference proteome</keyword>
<dbReference type="EMBL" id="AP023396">
    <property type="protein sequence ID" value="BCK55179.1"/>
    <property type="molecule type" value="Genomic_DNA"/>
</dbReference>
<reference evidence="1 2" key="1">
    <citation type="submission" date="2020-08" db="EMBL/GenBank/DDBJ databases">
        <title>Genome Sequencing of Nocardia wallacei strain FMUON74 and assembly.</title>
        <authorList>
            <person name="Toyokawa M."/>
            <person name="Uesaka K."/>
        </authorList>
    </citation>
    <scope>NUCLEOTIDE SEQUENCE [LARGE SCALE GENOMIC DNA]</scope>
    <source>
        <strain evidence="1 2">FMUON74</strain>
    </source>
</reference>
<dbReference type="InterPro" id="IPR038056">
    <property type="entry name" value="YjbR-like_sf"/>
</dbReference>
<protein>
    <submittedName>
        <fullName evidence="1">Phosphoribosylglycinamide formyltransferase</fullName>
    </submittedName>
</protein>
<evidence type="ECO:0000313" key="1">
    <source>
        <dbReference type="EMBL" id="BCK55179.1"/>
    </source>
</evidence>
<dbReference type="Pfam" id="PF04237">
    <property type="entry name" value="YjbR"/>
    <property type="match status" value="1"/>
</dbReference>
<organism evidence="1 2">
    <name type="scientific">Nocardia wallacei</name>
    <dbReference type="NCBI Taxonomy" id="480035"/>
    <lineage>
        <taxon>Bacteria</taxon>
        <taxon>Bacillati</taxon>
        <taxon>Actinomycetota</taxon>
        <taxon>Actinomycetes</taxon>
        <taxon>Mycobacteriales</taxon>
        <taxon>Nocardiaceae</taxon>
        <taxon>Nocardia</taxon>
    </lineage>
</organism>
<proteinExistence type="predicted"/>
<dbReference type="Proteomes" id="UP000516173">
    <property type="component" value="Chromosome"/>
</dbReference>
<dbReference type="InterPro" id="IPR058532">
    <property type="entry name" value="YjbR/MT2646/Rv2570-like"/>
</dbReference>
<dbReference type="GO" id="GO:0016740">
    <property type="term" value="F:transferase activity"/>
    <property type="evidence" value="ECO:0007669"/>
    <property type="project" value="UniProtKB-KW"/>
</dbReference>
<dbReference type="AlphaFoldDB" id="A0A7G1KMI9"/>
<gene>
    <name evidence="1" type="ORF">NWFMUON74_29510</name>
</gene>
<sequence>MTGAGFVGAPAYTAAMDPLPRLRRICLALPESSERLSHGCPAFFVREKKQFAMYTVAAYDEPGPAIWCPAPLGAQADLVDAEPDRFFVPPYVGHRGWLGVRLDVDLDWSEIDGIVRDAYRMVAPKKLLAQLD</sequence>
<keyword evidence="1" id="KW-0808">Transferase</keyword>
<dbReference type="SUPFAM" id="SSF142906">
    <property type="entry name" value="YjbR-like"/>
    <property type="match status" value="1"/>
</dbReference>
<dbReference type="Gene3D" id="3.90.1150.30">
    <property type="match status" value="1"/>
</dbReference>
<accession>A0A7G1KMI9</accession>
<name>A0A7G1KMI9_9NOCA</name>